<evidence type="ECO:0000313" key="4">
    <source>
        <dbReference type="Proteomes" id="UP001165085"/>
    </source>
</evidence>
<feature type="coiled-coil region" evidence="1">
    <location>
        <begin position="246"/>
        <end position="287"/>
    </location>
</feature>
<sequence>MPSSKKKKLRPHPQGMVVATPNTSSVKTFSDLDSLASSTRSLSSQLSSSRPTTPNTSKRSIMKSPQSEDNARSSRNLSSSRSLNSSGELGSPTMSTSTRSLSTTATTTPPASSQPQQQQSQPLNFNSASDSASKGKGGASRTAMTTMSTPDNNSNSDLPPPPSPLTPSLQSSTPSDILRYSSKILSINVKDINTHKLKGVLEICQSIIKELTSDSLKEPPTSSPPNPQTNNTAVLESEITSLKSSLSSAQTSLSKATEKYSRLKSKNTKLKEEVTRLKDELEEVAGKKVKTKNHRTQTEGKTWNNEDESETSEPSSPASRSLHRLKKFHAETSSYRLPSPVKTPEEGNGRFDRHWEEDVFLESVVKVQKCWRGVLNKRVWNDMLEKLMDQEVDLSGLDLTPRSK</sequence>
<feature type="compositionally biased region" description="Low complexity" evidence="2">
    <location>
        <begin position="31"/>
        <end position="49"/>
    </location>
</feature>
<evidence type="ECO:0000256" key="2">
    <source>
        <dbReference type="SAM" id="MobiDB-lite"/>
    </source>
</evidence>
<keyword evidence="1" id="KW-0175">Coiled coil</keyword>
<organism evidence="3 4">
    <name type="scientific">Triparma strigata</name>
    <dbReference type="NCBI Taxonomy" id="1606541"/>
    <lineage>
        <taxon>Eukaryota</taxon>
        <taxon>Sar</taxon>
        <taxon>Stramenopiles</taxon>
        <taxon>Ochrophyta</taxon>
        <taxon>Bolidophyceae</taxon>
        <taxon>Parmales</taxon>
        <taxon>Triparmaceae</taxon>
        <taxon>Triparma</taxon>
    </lineage>
</organism>
<keyword evidence="4" id="KW-1185">Reference proteome</keyword>
<dbReference type="OrthoDB" id="10659344at2759"/>
<proteinExistence type="predicted"/>
<feature type="compositionally biased region" description="Polar residues" evidence="2">
    <location>
        <begin position="50"/>
        <end position="68"/>
    </location>
</feature>
<gene>
    <name evidence="3" type="ORF">TrST_g13117</name>
</gene>
<dbReference type="EMBL" id="BRXY01000287">
    <property type="protein sequence ID" value="GMH83945.1"/>
    <property type="molecule type" value="Genomic_DNA"/>
</dbReference>
<dbReference type="PROSITE" id="PS50096">
    <property type="entry name" value="IQ"/>
    <property type="match status" value="1"/>
</dbReference>
<reference evidence="4" key="1">
    <citation type="journal article" date="2023" name="Commun. Biol.">
        <title>Genome analysis of Parmales, the sister group of diatoms, reveals the evolutionary specialization of diatoms from phago-mixotrophs to photoautotrophs.</title>
        <authorList>
            <person name="Ban H."/>
            <person name="Sato S."/>
            <person name="Yoshikawa S."/>
            <person name="Yamada K."/>
            <person name="Nakamura Y."/>
            <person name="Ichinomiya M."/>
            <person name="Sato N."/>
            <person name="Blanc-Mathieu R."/>
            <person name="Endo H."/>
            <person name="Kuwata A."/>
            <person name="Ogata H."/>
        </authorList>
    </citation>
    <scope>NUCLEOTIDE SEQUENCE [LARGE SCALE GENOMIC DNA]</scope>
    <source>
        <strain evidence="4">NIES 3701</strain>
    </source>
</reference>
<evidence type="ECO:0000313" key="3">
    <source>
        <dbReference type="EMBL" id="GMH83945.1"/>
    </source>
</evidence>
<feature type="region of interest" description="Disordered" evidence="2">
    <location>
        <begin position="1"/>
        <end position="174"/>
    </location>
</feature>
<dbReference type="AlphaFoldDB" id="A0A9W7EN82"/>
<evidence type="ECO:0000256" key="1">
    <source>
        <dbReference type="SAM" id="Coils"/>
    </source>
</evidence>
<name>A0A9W7EN82_9STRA</name>
<feature type="compositionally biased region" description="Low complexity" evidence="2">
    <location>
        <begin position="148"/>
        <end position="157"/>
    </location>
</feature>
<feature type="compositionally biased region" description="Low complexity" evidence="2">
    <location>
        <begin position="73"/>
        <end position="134"/>
    </location>
</feature>
<comment type="caution">
    <text evidence="3">The sequence shown here is derived from an EMBL/GenBank/DDBJ whole genome shotgun (WGS) entry which is preliminary data.</text>
</comment>
<accession>A0A9W7EN82</accession>
<dbReference type="Proteomes" id="UP001165085">
    <property type="component" value="Unassembled WGS sequence"/>
</dbReference>
<feature type="region of interest" description="Disordered" evidence="2">
    <location>
        <begin position="288"/>
        <end position="322"/>
    </location>
</feature>
<dbReference type="Gene3D" id="1.20.5.170">
    <property type="match status" value="1"/>
</dbReference>
<feature type="compositionally biased region" description="Basic residues" evidence="2">
    <location>
        <begin position="1"/>
        <end position="11"/>
    </location>
</feature>
<protein>
    <submittedName>
        <fullName evidence="3">Uncharacterized protein</fullName>
    </submittedName>
</protein>